<dbReference type="GO" id="GO:0000118">
    <property type="term" value="C:histone deacetylase complex"/>
    <property type="evidence" value="ECO:0007669"/>
    <property type="project" value="TreeGrafter"/>
</dbReference>
<feature type="region of interest" description="Disordered" evidence="6">
    <location>
        <begin position="34"/>
        <end position="58"/>
    </location>
</feature>
<dbReference type="GO" id="GO:0003714">
    <property type="term" value="F:transcription corepressor activity"/>
    <property type="evidence" value="ECO:0007669"/>
    <property type="project" value="TreeGrafter"/>
</dbReference>
<dbReference type="PANTHER" id="PTHR16089:SF24">
    <property type="entry name" value="MITOTIC DEACETYLASE-ASSOCIATED SANT DOMAIN PROTEIN"/>
    <property type="match status" value="1"/>
</dbReference>
<dbReference type="GO" id="GO:0008270">
    <property type="term" value="F:zinc ion binding"/>
    <property type="evidence" value="ECO:0007669"/>
    <property type="project" value="UniProtKB-KW"/>
</dbReference>
<feature type="region of interest" description="Disordered" evidence="6">
    <location>
        <begin position="1"/>
        <end position="21"/>
    </location>
</feature>
<reference evidence="9" key="1">
    <citation type="journal article" date="2016" name="Nature">
        <title>Genome evolution in the allotetraploid frog Xenopus laevis.</title>
        <authorList>
            <person name="Session A.M."/>
            <person name="Uno Y."/>
            <person name="Kwon T."/>
            <person name="Chapman J.A."/>
            <person name="Toyoda A."/>
            <person name="Takahashi S."/>
            <person name="Fukui A."/>
            <person name="Hikosaka A."/>
            <person name="Suzuki A."/>
            <person name="Kondo M."/>
            <person name="van Heeringen S.J."/>
            <person name="Quigley I."/>
            <person name="Heinz S."/>
            <person name="Ogino H."/>
            <person name="Ochi H."/>
            <person name="Hellsten U."/>
            <person name="Lyons J.B."/>
            <person name="Simakov O."/>
            <person name="Putnam N."/>
            <person name="Stites J."/>
            <person name="Kuroki Y."/>
            <person name="Tanaka T."/>
            <person name="Michiue T."/>
            <person name="Watanabe M."/>
            <person name="Bogdanovic O."/>
            <person name="Lister R."/>
            <person name="Georgiou G."/>
            <person name="Paranjpe S.S."/>
            <person name="van Kruijsbergen I."/>
            <person name="Shu S."/>
            <person name="Carlson J."/>
            <person name="Kinoshita T."/>
            <person name="Ohta Y."/>
            <person name="Mawaribuchi S."/>
            <person name="Jenkins J."/>
            <person name="Grimwood J."/>
            <person name="Schmutz J."/>
            <person name="Mitros T."/>
            <person name="Mozaffari S.V."/>
            <person name="Suzuki Y."/>
            <person name="Haramoto Y."/>
            <person name="Yamamoto T.S."/>
            <person name="Takagi C."/>
            <person name="Heald R."/>
            <person name="Miller K."/>
            <person name="Haudenschild C."/>
            <person name="Kitzman J."/>
            <person name="Nakayama T."/>
            <person name="Izutsu Y."/>
            <person name="Robert J."/>
            <person name="Fortriede J."/>
            <person name="Burns K."/>
            <person name="Lotay V."/>
            <person name="Karimi K."/>
            <person name="Yasuoka Y."/>
            <person name="Dichmann D.S."/>
            <person name="Flajnik M.F."/>
            <person name="Houston D.W."/>
            <person name="Shendure J."/>
            <person name="DuPasquier L."/>
            <person name="Vize P.D."/>
            <person name="Zorn A.M."/>
            <person name="Ito M."/>
            <person name="Marcotte E.M."/>
            <person name="Wallingford J.B."/>
            <person name="Ito Y."/>
            <person name="Asashima M."/>
            <person name="Ueno N."/>
            <person name="Matsuda Y."/>
            <person name="Veenstra G.J."/>
            <person name="Fujiyama A."/>
            <person name="Harland R.M."/>
            <person name="Taira M."/>
            <person name="Rokhsar D.S."/>
        </authorList>
    </citation>
    <scope>NUCLEOTIDE SEQUENCE [LARGE SCALE GENOMIC DNA]</scope>
    <source>
        <strain evidence="9">J</strain>
    </source>
</reference>
<dbReference type="AlphaFoldDB" id="A0A974DLT3"/>
<dbReference type="PROSITE" id="PS51293">
    <property type="entry name" value="SANT"/>
    <property type="match status" value="1"/>
</dbReference>
<feature type="compositionally biased region" description="Polar residues" evidence="6">
    <location>
        <begin position="170"/>
        <end position="182"/>
    </location>
</feature>
<feature type="domain" description="SANT" evidence="7">
    <location>
        <begin position="104"/>
        <end position="155"/>
    </location>
</feature>
<proteinExistence type="predicted"/>
<evidence type="ECO:0000256" key="5">
    <source>
        <dbReference type="ARBA" id="ARBA00023242"/>
    </source>
</evidence>
<name>A0A974DLT3_XENLA</name>
<keyword evidence="3" id="KW-0862">Zinc</keyword>
<feature type="compositionally biased region" description="Polar residues" evidence="6">
    <location>
        <begin position="34"/>
        <end position="44"/>
    </location>
</feature>
<dbReference type="InterPro" id="IPR009057">
    <property type="entry name" value="Homeodomain-like_sf"/>
</dbReference>
<accession>A0A974DLT3</accession>
<evidence type="ECO:0000256" key="4">
    <source>
        <dbReference type="ARBA" id="ARBA00023125"/>
    </source>
</evidence>
<dbReference type="InterPro" id="IPR017884">
    <property type="entry name" value="SANT_dom"/>
</dbReference>
<dbReference type="InterPro" id="IPR051066">
    <property type="entry name" value="Trans_reg/Corepressor"/>
</dbReference>
<organism evidence="8 9">
    <name type="scientific">Xenopus laevis</name>
    <name type="common">African clawed frog</name>
    <dbReference type="NCBI Taxonomy" id="8355"/>
    <lineage>
        <taxon>Eukaryota</taxon>
        <taxon>Metazoa</taxon>
        <taxon>Chordata</taxon>
        <taxon>Craniata</taxon>
        <taxon>Vertebrata</taxon>
        <taxon>Euteleostomi</taxon>
        <taxon>Amphibia</taxon>
        <taxon>Batrachia</taxon>
        <taxon>Anura</taxon>
        <taxon>Pipoidea</taxon>
        <taxon>Pipidae</taxon>
        <taxon>Xenopodinae</taxon>
        <taxon>Xenopus</taxon>
        <taxon>Xenopus</taxon>
    </lineage>
</organism>
<evidence type="ECO:0000313" key="8">
    <source>
        <dbReference type="EMBL" id="OCT93072.1"/>
    </source>
</evidence>
<dbReference type="EMBL" id="CM004469">
    <property type="protein sequence ID" value="OCT93072.1"/>
    <property type="molecule type" value="Genomic_DNA"/>
</dbReference>
<evidence type="ECO:0000256" key="2">
    <source>
        <dbReference type="ARBA" id="ARBA00022771"/>
    </source>
</evidence>
<keyword evidence="4" id="KW-0238">DNA-binding</keyword>
<evidence type="ECO:0000259" key="7">
    <source>
        <dbReference type="PROSITE" id="PS51293"/>
    </source>
</evidence>
<dbReference type="Gene3D" id="1.10.10.60">
    <property type="entry name" value="Homeodomain-like"/>
    <property type="match status" value="1"/>
</dbReference>
<evidence type="ECO:0000256" key="3">
    <source>
        <dbReference type="ARBA" id="ARBA00022833"/>
    </source>
</evidence>
<dbReference type="GO" id="GO:0005667">
    <property type="term" value="C:transcription regulator complex"/>
    <property type="evidence" value="ECO:0007669"/>
    <property type="project" value="TreeGrafter"/>
</dbReference>
<evidence type="ECO:0000256" key="6">
    <source>
        <dbReference type="SAM" id="MobiDB-lite"/>
    </source>
</evidence>
<protein>
    <recommendedName>
        <fullName evidence="7">SANT domain-containing protein</fullName>
    </recommendedName>
</protein>
<gene>
    <name evidence="8" type="ORF">XELAEV_18016139mg</name>
</gene>
<dbReference type="SUPFAM" id="SSF46689">
    <property type="entry name" value="Homeodomain-like"/>
    <property type="match status" value="1"/>
</dbReference>
<dbReference type="FunFam" id="1.10.10.60:FF:000012">
    <property type="entry name" value="Metastasis-associated 1 family, member 3"/>
    <property type="match status" value="1"/>
</dbReference>
<dbReference type="GO" id="GO:0006357">
    <property type="term" value="P:regulation of transcription by RNA polymerase II"/>
    <property type="evidence" value="ECO:0007669"/>
    <property type="project" value="TreeGrafter"/>
</dbReference>
<feature type="compositionally biased region" description="Basic and acidic residues" evidence="6">
    <location>
        <begin position="190"/>
        <end position="202"/>
    </location>
</feature>
<dbReference type="PANTHER" id="PTHR16089">
    <property type="entry name" value="REST COREPRESSOR COREST PROTEIN-RELATED"/>
    <property type="match status" value="1"/>
</dbReference>
<dbReference type="InterPro" id="IPR001005">
    <property type="entry name" value="SANT/Myb"/>
</dbReference>
<keyword evidence="1" id="KW-0479">Metal-binding</keyword>
<dbReference type="Pfam" id="PF00249">
    <property type="entry name" value="Myb_DNA-binding"/>
    <property type="match status" value="1"/>
</dbReference>
<keyword evidence="5" id="KW-0539">Nucleus</keyword>
<dbReference type="Proteomes" id="UP000694892">
    <property type="component" value="Chromosome 2S"/>
</dbReference>
<evidence type="ECO:0000313" key="9">
    <source>
        <dbReference type="Proteomes" id="UP000694892"/>
    </source>
</evidence>
<evidence type="ECO:0000256" key="1">
    <source>
        <dbReference type="ARBA" id="ARBA00022723"/>
    </source>
</evidence>
<keyword evidence="2" id="KW-0863">Zinc-finger</keyword>
<feature type="region of interest" description="Disordered" evidence="6">
    <location>
        <begin position="162"/>
        <end position="202"/>
    </location>
</feature>
<dbReference type="GO" id="GO:0003677">
    <property type="term" value="F:DNA binding"/>
    <property type="evidence" value="ECO:0007669"/>
    <property type="project" value="UniProtKB-KW"/>
</dbReference>
<sequence>MALEEETSGQADMTSVPMRRSARIRCRQNGLQFQNCDNENAPTTSRKRNCPIPDDEAEQPPSKICIGLEYQAELPVLRPISFAALDHDEAELVSEPLEQEGVGKGSDEWSMEEKMIFSKGMSRHGKDFWKIHTMIQSKTTAQCVTFYYNNKKHVKISRKKNLIFRDNESKSTGQTPIETRASTSRKRQRREGQEEMAKKRRK</sequence>
<dbReference type="SMART" id="SM00717">
    <property type="entry name" value="SANT"/>
    <property type="match status" value="1"/>
</dbReference>